<dbReference type="InterPro" id="IPR040637">
    <property type="entry name" value="Ribosomal_uL10-like_insert"/>
</dbReference>
<dbReference type="AlphaFoldDB" id="A0A1D1ZX19"/>
<accession>A0A1D1ZX19</accession>
<dbReference type="Gene3D" id="3.30.70.1730">
    <property type="match status" value="1"/>
</dbReference>
<dbReference type="Pfam" id="PF17777">
    <property type="entry name" value="RL10P_insert"/>
    <property type="match status" value="1"/>
</dbReference>
<gene>
    <name evidence="7" type="ORF">g.63356</name>
</gene>
<dbReference type="InterPro" id="IPR043164">
    <property type="entry name" value="Ribosomal_uL10-like_insert_sf"/>
</dbReference>
<evidence type="ECO:0000259" key="6">
    <source>
        <dbReference type="Pfam" id="PF17777"/>
    </source>
</evidence>
<evidence type="ECO:0000313" key="7">
    <source>
        <dbReference type="EMBL" id="JAT71285.1"/>
    </source>
</evidence>
<name>A0A1D1ZX19_AUXPR</name>
<organism evidence="7">
    <name type="scientific">Auxenochlorella protothecoides</name>
    <name type="common">Green microalga</name>
    <name type="synonym">Chlorella protothecoides</name>
    <dbReference type="NCBI Taxonomy" id="3075"/>
    <lineage>
        <taxon>Eukaryota</taxon>
        <taxon>Viridiplantae</taxon>
        <taxon>Chlorophyta</taxon>
        <taxon>core chlorophytes</taxon>
        <taxon>Trebouxiophyceae</taxon>
        <taxon>Chlorellales</taxon>
        <taxon>Chlorellaceae</taxon>
        <taxon>Auxenochlorella</taxon>
    </lineage>
</organism>
<protein>
    <recommendedName>
        <fullName evidence="6">Large ribosomal subunit protein uL10-like insertion domain-containing protein</fullName>
    </recommendedName>
</protein>
<keyword evidence="3" id="KW-0689">Ribosomal protein</keyword>
<dbReference type="EMBL" id="GDKF01007337">
    <property type="protein sequence ID" value="JAT71285.1"/>
    <property type="molecule type" value="Transcribed_RNA"/>
</dbReference>
<comment type="similarity">
    <text evidence="2">Belongs to the universal ribosomal protein uL10 family.</text>
</comment>
<dbReference type="GO" id="GO:0022625">
    <property type="term" value="C:cytosolic large ribosomal subunit"/>
    <property type="evidence" value="ECO:0007669"/>
    <property type="project" value="TreeGrafter"/>
</dbReference>
<dbReference type="InterPro" id="IPR050323">
    <property type="entry name" value="Ribosomal_protein_uL10"/>
</dbReference>
<dbReference type="SUPFAM" id="SSF160369">
    <property type="entry name" value="Ribosomal protein L10-like"/>
    <property type="match status" value="1"/>
</dbReference>
<dbReference type="GO" id="GO:0000027">
    <property type="term" value="P:ribosomal large subunit assembly"/>
    <property type="evidence" value="ECO:0007669"/>
    <property type="project" value="TreeGrafter"/>
</dbReference>
<feature type="region of interest" description="Disordered" evidence="5">
    <location>
        <begin position="288"/>
        <end position="308"/>
    </location>
</feature>
<dbReference type="PANTHER" id="PTHR45699">
    <property type="entry name" value="60S ACIDIC RIBOSOMAL PROTEIN P0"/>
    <property type="match status" value="1"/>
</dbReference>
<dbReference type="GO" id="GO:0003735">
    <property type="term" value="F:structural constituent of ribosome"/>
    <property type="evidence" value="ECO:0007669"/>
    <property type="project" value="TreeGrafter"/>
</dbReference>
<feature type="compositionally biased region" description="Acidic residues" evidence="5">
    <location>
        <begin position="440"/>
        <end position="449"/>
    </location>
</feature>
<evidence type="ECO:0000256" key="2">
    <source>
        <dbReference type="ARBA" id="ARBA00008889"/>
    </source>
</evidence>
<evidence type="ECO:0000256" key="5">
    <source>
        <dbReference type="SAM" id="MobiDB-lite"/>
    </source>
</evidence>
<reference evidence="7" key="1">
    <citation type="submission" date="2015-08" db="EMBL/GenBank/DDBJ databases">
        <authorList>
            <person name="Babu N.S."/>
            <person name="Beckwith C.J."/>
            <person name="Beseler K.G."/>
            <person name="Brison A."/>
            <person name="Carone J.V."/>
            <person name="Caskin T.P."/>
            <person name="Diamond M."/>
            <person name="Durham M.E."/>
            <person name="Foxe J.M."/>
            <person name="Go M."/>
            <person name="Henderson B.A."/>
            <person name="Jones I.B."/>
            <person name="McGettigan J.A."/>
            <person name="Micheletti S.J."/>
            <person name="Nasrallah M.E."/>
            <person name="Ortiz D."/>
            <person name="Piller C.R."/>
            <person name="Privatt S.R."/>
            <person name="Schneider S.L."/>
            <person name="Sharp S."/>
            <person name="Smith T.C."/>
            <person name="Stanton J.D."/>
            <person name="Ullery H.E."/>
            <person name="Wilson R.J."/>
            <person name="Serrano M.G."/>
            <person name="Buck G."/>
            <person name="Lee V."/>
            <person name="Wang Y."/>
            <person name="Carvalho R."/>
            <person name="Voegtly L."/>
            <person name="Shi R."/>
            <person name="Duckworth R."/>
            <person name="Johnson A."/>
            <person name="Loviza R."/>
            <person name="Walstead R."/>
            <person name="Shah Z."/>
            <person name="Kiflezghi M."/>
            <person name="Wade K."/>
            <person name="Ball S.L."/>
            <person name="Bradley K.W."/>
            <person name="Asai D.J."/>
            <person name="Bowman C.A."/>
            <person name="Russell D.A."/>
            <person name="Pope W.H."/>
            <person name="Jacobs-Sera D."/>
            <person name="Hendrix R.W."/>
            <person name="Hatfull G.F."/>
        </authorList>
    </citation>
    <scope>NUCLEOTIDE SEQUENCE</scope>
</reference>
<dbReference type="Pfam" id="PF00466">
    <property type="entry name" value="Ribosomal_L10"/>
    <property type="match status" value="1"/>
</dbReference>
<dbReference type="CDD" id="cd05795">
    <property type="entry name" value="Ribosomal_P0_L10e"/>
    <property type="match status" value="1"/>
</dbReference>
<dbReference type="PANTHER" id="PTHR45699:SF3">
    <property type="entry name" value="LARGE RIBOSOMAL SUBUNIT PROTEIN UL10"/>
    <property type="match status" value="1"/>
</dbReference>
<dbReference type="Gene3D" id="3.90.105.20">
    <property type="match status" value="1"/>
</dbReference>
<feature type="compositionally biased region" description="Low complexity" evidence="5">
    <location>
        <begin position="288"/>
        <end position="299"/>
    </location>
</feature>
<dbReference type="Pfam" id="PF00428">
    <property type="entry name" value="Ribosomal_60s"/>
    <property type="match status" value="1"/>
</dbReference>
<dbReference type="GO" id="GO:0002181">
    <property type="term" value="P:cytoplasmic translation"/>
    <property type="evidence" value="ECO:0007669"/>
    <property type="project" value="TreeGrafter"/>
</dbReference>
<evidence type="ECO:0000256" key="3">
    <source>
        <dbReference type="ARBA" id="ARBA00022980"/>
    </source>
</evidence>
<feature type="non-terminal residue" evidence="7">
    <location>
        <position position="473"/>
    </location>
</feature>
<comment type="function">
    <text evidence="1">Ribosomal protein P0 is the functional equivalent of E.coli protein L10.</text>
</comment>
<dbReference type="InterPro" id="IPR043141">
    <property type="entry name" value="Ribosomal_uL10-like_sf"/>
</dbReference>
<feature type="compositionally biased region" description="Basic and acidic residues" evidence="5">
    <location>
        <begin position="346"/>
        <end position="355"/>
    </location>
</feature>
<sequence length="473" mass="49802">MPSAKQLVKKEAYDAKLCELLDTHTKAFLVHADNVGSMQMMNIRAGLRENSTVLMGKNTLIRRCLRLYVERTGNEQWLVLLDHLVGNVGLIFTQGDLNEVRDKIQEFKVGAPARVGLVAPNDVTVYAGNTGMDPSQTSFFQALNISTKINKGTVEIVSDVHLIKPGEKVGASQATLLAKLGIKPFTYGLVVKQVYDNGSLYDPKVLDITDETLGDLLTAGIRNVAAASLALDFPTMASAPHSLINGYKNALAIAVETDYTFPLAEKVKAYLADPTAFASAAAPAGGGDAPAAAAAAAGNPEEEDGEEEAEAAALAAVLGPRALEADDAAPFWAGLLGPAWRELQREEEAAARRPGDGSPPDGSAAYDELEEEEGAGVARRLPSFGGGGSAGLDGDDDEDDGWGRRRRGSREASERPARAARGRGAAARLALRRRAREAEDAADYAEAEDLLGAGVRQGKRARRGTAAAAAAAA</sequence>
<proteinExistence type="inferred from homology"/>
<keyword evidence="4" id="KW-0687">Ribonucleoprotein</keyword>
<dbReference type="FunFam" id="3.90.105.20:FF:000001">
    <property type="entry name" value="60S acidic ribosomal protein P0"/>
    <property type="match status" value="1"/>
</dbReference>
<evidence type="ECO:0000256" key="4">
    <source>
        <dbReference type="ARBA" id="ARBA00023274"/>
    </source>
</evidence>
<dbReference type="InterPro" id="IPR001790">
    <property type="entry name" value="Ribosomal_uL10"/>
</dbReference>
<evidence type="ECO:0000256" key="1">
    <source>
        <dbReference type="ARBA" id="ARBA00002200"/>
    </source>
</evidence>
<feature type="domain" description="Large ribosomal subunit protein uL10-like insertion" evidence="6">
    <location>
        <begin position="113"/>
        <end position="182"/>
    </location>
</feature>
<feature type="region of interest" description="Disordered" evidence="5">
    <location>
        <begin position="346"/>
        <end position="473"/>
    </location>
</feature>
<dbReference type="GO" id="GO:0070180">
    <property type="term" value="F:large ribosomal subunit rRNA binding"/>
    <property type="evidence" value="ECO:0007669"/>
    <property type="project" value="TreeGrafter"/>
</dbReference>